<name>A0ABV0TGE0_9TELE</name>
<accession>A0ABV0TGE0</accession>
<dbReference type="Proteomes" id="UP001482620">
    <property type="component" value="Unassembled WGS sequence"/>
</dbReference>
<evidence type="ECO:0000313" key="2">
    <source>
        <dbReference type="Proteomes" id="UP001482620"/>
    </source>
</evidence>
<evidence type="ECO:0000313" key="1">
    <source>
        <dbReference type="EMBL" id="MEQ2231856.1"/>
    </source>
</evidence>
<protein>
    <submittedName>
        <fullName evidence="1">Uncharacterized protein</fullName>
    </submittedName>
</protein>
<comment type="caution">
    <text evidence="1">The sequence shown here is derived from an EMBL/GenBank/DDBJ whole genome shotgun (WGS) entry which is preliminary data.</text>
</comment>
<sequence length="104" mass="11709">MLNKQHLLQSAFTAKAGHNHLRIPEQITSRKGRSYRLRLIRDKSTAKKTYILVSLFHRAHKDPQHFSPISDSSCWAASKRRLGGGVKVAHSGWSLQPPGAAAWR</sequence>
<organism evidence="1 2">
    <name type="scientific">Ilyodon furcidens</name>
    <name type="common">goldbreast splitfin</name>
    <dbReference type="NCBI Taxonomy" id="33524"/>
    <lineage>
        <taxon>Eukaryota</taxon>
        <taxon>Metazoa</taxon>
        <taxon>Chordata</taxon>
        <taxon>Craniata</taxon>
        <taxon>Vertebrata</taxon>
        <taxon>Euteleostomi</taxon>
        <taxon>Actinopterygii</taxon>
        <taxon>Neopterygii</taxon>
        <taxon>Teleostei</taxon>
        <taxon>Neoteleostei</taxon>
        <taxon>Acanthomorphata</taxon>
        <taxon>Ovalentaria</taxon>
        <taxon>Atherinomorphae</taxon>
        <taxon>Cyprinodontiformes</taxon>
        <taxon>Goodeidae</taxon>
        <taxon>Ilyodon</taxon>
    </lineage>
</organism>
<dbReference type="EMBL" id="JAHRIQ010035033">
    <property type="protein sequence ID" value="MEQ2231856.1"/>
    <property type="molecule type" value="Genomic_DNA"/>
</dbReference>
<proteinExistence type="predicted"/>
<keyword evidence="2" id="KW-1185">Reference proteome</keyword>
<gene>
    <name evidence="1" type="ORF">ILYODFUR_004912</name>
</gene>
<reference evidence="1 2" key="1">
    <citation type="submission" date="2021-06" db="EMBL/GenBank/DDBJ databases">
        <authorList>
            <person name="Palmer J.M."/>
        </authorList>
    </citation>
    <scope>NUCLEOTIDE SEQUENCE [LARGE SCALE GENOMIC DNA]</scope>
    <source>
        <strain evidence="2">if_2019</strain>
        <tissue evidence="1">Muscle</tissue>
    </source>
</reference>